<dbReference type="Gene3D" id="3.90.850.10">
    <property type="entry name" value="Fumarylacetoacetase-like, C-terminal domain"/>
    <property type="match status" value="1"/>
</dbReference>
<dbReference type="AlphaFoldDB" id="A0A848H524"/>
<evidence type="ECO:0000256" key="1">
    <source>
        <dbReference type="ARBA" id="ARBA00022723"/>
    </source>
</evidence>
<keyword evidence="4" id="KW-1185">Reference proteome</keyword>
<reference evidence="3 4" key="1">
    <citation type="submission" date="2020-04" db="EMBL/GenBank/DDBJ databases">
        <title>Ramlibacter sp. G-1-2-2 isolated from soil.</title>
        <authorList>
            <person name="Dahal R.H."/>
        </authorList>
    </citation>
    <scope>NUCLEOTIDE SEQUENCE [LARGE SCALE GENOMIC DNA]</scope>
    <source>
        <strain evidence="3 4">G-1-2-2</strain>
    </source>
</reference>
<evidence type="ECO:0000313" key="4">
    <source>
        <dbReference type="Proteomes" id="UP000541185"/>
    </source>
</evidence>
<accession>A0A848H524</accession>
<evidence type="ECO:0000259" key="2">
    <source>
        <dbReference type="Pfam" id="PF01557"/>
    </source>
</evidence>
<feature type="domain" description="Fumarylacetoacetase-like C-terminal" evidence="2">
    <location>
        <begin position="27"/>
        <end position="230"/>
    </location>
</feature>
<gene>
    <name evidence="3" type="ORF">HHL11_19255</name>
</gene>
<dbReference type="GO" id="GO:0046872">
    <property type="term" value="F:metal ion binding"/>
    <property type="evidence" value="ECO:0007669"/>
    <property type="project" value="UniProtKB-KW"/>
</dbReference>
<protein>
    <submittedName>
        <fullName evidence="3">Fumarylacetoacetate hydrolase family protein</fullName>
    </submittedName>
</protein>
<dbReference type="EMBL" id="JABBFX010000002">
    <property type="protein sequence ID" value="NML45895.1"/>
    <property type="molecule type" value="Genomic_DNA"/>
</dbReference>
<comment type="caution">
    <text evidence="3">The sequence shown here is derived from an EMBL/GenBank/DDBJ whole genome shotgun (WGS) entry which is preliminary data.</text>
</comment>
<dbReference type="InterPro" id="IPR011234">
    <property type="entry name" value="Fumarylacetoacetase-like_C"/>
</dbReference>
<dbReference type="Pfam" id="PF01557">
    <property type="entry name" value="FAA_hydrolase"/>
    <property type="match status" value="1"/>
</dbReference>
<dbReference type="GO" id="GO:0018773">
    <property type="term" value="F:acetylpyruvate hydrolase activity"/>
    <property type="evidence" value="ECO:0007669"/>
    <property type="project" value="TreeGrafter"/>
</dbReference>
<dbReference type="InterPro" id="IPR036663">
    <property type="entry name" value="Fumarylacetoacetase_C_sf"/>
</dbReference>
<sequence length="231" mass="24846">MSYVFQPAPAASVPVVGRAERFPIHRIYCVGRNYVEHAKEMGFTGREPPFFFLKPADAALVVPTGESGTMPYPSLTKDLHHEIELVVCIGKGGKNIKAADAKSHIYGYAVGLDMTRRDLQGEMKKQGRPWCIGKGFDHSAPIGPIVEAAKAGDVENAEIWLQVNGQDRQRSTVSKLIWNIAETIEHLSAAWELQPGDLIFSGTPEGVAAVVAGDTLVGGVAGVGELKVKIA</sequence>
<dbReference type="PANTHER" id="PTHR11820:SF90">
    <property type="entry name" value="FLUTATHIONE S-TRANSFERASE"/>
    <property type="match status" value="1"/>
</dbReference>
<dbReference type="Proteomes" id="UP000541185">
    <property type="component" value="Unassembled WGS sequence"/>
</dbReference>
<keyword evidence="1" id="KW-0479">Metal-binding</keyword>
<name>A0A848H524_9BURK</name>
<dbReference type="SUPFAM" id="SSF56529">
    <property type="entry name" value="FAH"/>
    <property type="match status" value="1"/>
</dbReference>
<keyword evidence="3" id="KW-0378">Hydrolase</keyword>
<dbReference type="PANTHER" id="PTHR11820">
    <property type="entry name" value="ACYLPYRUVASE"/>
    <property type="match status" value="1"/>
</dbReference>
<dbReference type="RefSeq" id="WP_169420201.1">
    <property type="nucleotide sequence ID" value="NZ_JABBFX010000002.1"/>
</dbReference>
<proteinExistence type="predicted"/>
<organism evidence="3 4">
    <name type="scientific">Ramlibacter agri</name>
    <dbReference type="NCBI Taxonomy" id="2728837"/>
    <lineage>
        <taxon>Bacteria</taxon>
        <taxon>Pseudomonadati</taxon>
        <taxon>Pseudomonadota</taxon>
        <taxon>Betaproteobacteria</taxon>
        <taxon>Burkholderiales</taxon>
        <taxon>Comamonadaceae</taxon>
        <taxon>Ramlibacter</taxon>
    </lineage>
</organism>
<evidence type="ECO:0000313" key="3">
    <source>
        <dbReference type="EMBL" id="NML45895.1"/>
    </source>
</evidence>